<dbReference type="Proteomes" id="UP000006051">
    <property type="component" value="Chromosome"/>
</dbReference>
<dbReference type="GeneID" id="97259023"/>
<dbReference type="STRING" id="867902.Ornrh_0715"/>
<reference evidence="1 2" key="1">
    <citation type="submission" date="2012-06" db="EMBL/GenBank/DDBJ databases">
        <title>The complete genome of Ornithobacterium rhinotracheale DSM 15997.</title>
        <authorList>
            <consortium name="US DOE Joint Genome Institute (JGI-PGF)"/>
            <person name="Lucas S."/>
            <person name="Copeland A."/>
            <person name="Lapidus A."/>
            <person name="Goodwin L."/>
            <person name="Pitluck S."/>
            <person name="Peters L."/>
            <person name="Mikhailova N."/>
            <person name="Teshima H."/>
            <person name="Kyrpides N."/>
            <person name="Mavromatis K."/>
            <person name="Pagani I."/>
            <person name="Ivanova N."/>
            <person name="Ovchinnikova G."/>
            <person name="Zeytun A."/>
            <person name="Detter J.C."/>
            <person name="Han C."/>
            <person name="Land M."/>
            <person name="Hauser L."/>
            <person name="Markowitz V."/>
            <person name="Cheng J.-F."/>
            <person name="Hugenholtz P."/>
            <person name="Woyke T."/>
            <person name="Wu D."/>
            <person name="Lang E."/>
            <person name="Kopitz M."/>
            <person name="Brambilla E."/>
            <person name="Klenk H.-P."/>
            <person name="Eisen J.A."/>
        </authorList>
    </citation>
    <scope>NUCLEOTIDE SEQUENCE [LARGE SCALE GENOMIC DNA]</scope>
    <source>
        <strain evidence="2">ATCC 51463 / DSM 15997 / CCUG 23171 / LMG 9086</strain>
    </source>
</reference>
<accession>I3ZYX9</accession>
<gene>
    <name evidence="1" type="ordered locus">Ornrh_0715</name>
</gene>
<dbReference type="HOGENOM" id="CLU_3120570_0_0_10"/>
<sequence length="50" mass="5599">MTNFVDRTKIYSILGFTGAVSFDELKPLLASLLAIVLDFAYSFAKKKLKI</sequence>
<dbReference type="AlphaFoldDB" id="I3ZYX9"/>
<proteinExistence type="predicted"/>
<name>I3ZYX9_ORNRL</name>
<organism evidence="1 2">
    <name type="scientific">Ornithobacterium rhinotracheale (strain ATCC 51463 / DSM 15997 / CCUG 23171 / CIP 104009 / LMG 9086)</name>
    <dbReference type="NCBI Taxonomy" id="867902"/>
    <lineage>
        <taxon>Bacteria</taxon>
        <taxon>Pseudomonadati</taxon>
        <taxon>Bacteroidota</taxon>
        <taxon>Flavobacteriia</taxon>
        <taxon>Flavobacteriales</taxon>
        <taxon>Weeksellaceae</taxon>
        <taxon>Ornithobacterium</taxon>
    </lineage>
</organism>
<dbReference type="KEGG" id="orh:Ornrh_0715"/>
<evidence type="ECO:0000313" key="2">
    <source>
        <dbReference type="Proteomes" id="UP000006051"/>
    </source>
</evidence>
<dbReference type="RefSeq" id="WP_014790515.1">
    <property type="nucleotide sequence ID" value="NC_018016.1"/>
</dbReference>
<dbReference type="EMBL" id="CP003283">
    <property type="protein sequence ID" value="AFL96913.1"/>
    <property type="molecule type" value="Genomic_DNA"/>
</dbReference>
<protein>
    <submittedName>
        <fullName evidence="1">Uncharacterized protein</fullName>
    </submittedName>
</protein>
<keyword evidence="2" id="KW-1185">Reference proteome</keyword>
<evidence type="ECO:0000313" key="1">
    <source>
        <dbReference type="EMBL" id="AFL96913.1"/>
    </source>
</evidence>